<evidence type="ECO:0000256" key="2">
    <source>
        <dbReference type="ARBA" id="ARBA00022908"/>
    </source>
</evidence>
<dbReference type="EMBL" id="FNKX01000004">
    <property type="protein sequence ID" value="SDR61639.1"/>
    <property type="molecule type" value="Genomic_DNA"/>
</dbReference>
<dbReference type="GO" id="GO:0003677">
    <property type="term" value="F:DNA binding"/>
    <property type="evidence" value="ECO:0007669"/>
    <property type="project" value="UniProtKB-KW"/>
</dbReference>
<dbReference type="Proteomes" id="UP000199365">
    <property type="component" value="Unassembled WGS sequence"/>
</dbReference>
<dbReference type="Pfam" id="PF00589">
    <property type="entry name" value="Phage_integrase"/>
    <property type="match status" value="1"/>
</dbReference>
<keyword evidence="4" id="KW-0233">DNA recombination</keyword>
<name>A0A1H1KIP3_9BURK</name>
<organism evidence="6 7">
    <name type="scientific">Paraburkholderia tuberum</name>
    <dbReference type="NCBI Taxonomy" id="157910"/>
    <lineage>
        <taxon>Bacteria</taxon>
        <taxon>Pseudomonadati</taxon>
        <taxon>Pseudomonadota</taxon>
        <taxon>Betaproteobacteria</taxon>
        <taxon>Burkholderiales</taxon>
        <taxon>Burkholderiaceae</taxon>
        <taxon>Paraburkholderia</taxon>
    </lineage>
</organism>
<keyword evidence="3" id="KW-0238">DNA-binding</keyword>
<dbReference type="PANTHER" id="PTHR30349:SF41">
    <property type="entry name" value="INTEGRASE_RECOMBINASE PROTEIN MJ0367-RELATED"/>
    <property type="match status" value="1"/>
</dbReference>
<evidence type="ECO:0000256" key="1">
    <source>
        <dbReference type="ARBA" id="ARBA00008857"/>
    </source>
</evidence>
<dbReference type="Gene3D" id="1.10.443.10">
    <property type="entry name" value="Intergrase catalytic core"/>
    <property type="match status" value="1"/>
</dbReference>
<dbReference type="InterPro" id="IPR002104">
    <property type="entry name" value="Integrase_catalytic"/>
</dbReference>
<dbReference type="PANTHER" id="PTHR30349">
    <property type="entry name" value="PHAGE INTEGRASE-RELATED"/>
    <property type="match status" value="1"/>
</dbReference>
<keyword evidence="7" id="KW-1185">Reference proteome</keyword>
<evidence type="ECO:0000313" key="7">
    <source>
        <dbReference type="Proteomes" id="UP000199365"/>
    </source>
</evidence>
<protein>
    <submittedName>
        <fullName evidence="6">Site-specific recombinase XerD</fullName>
    </submittedName>
</protein>
<dbReference type="PROSITE" id="PS51898">
    <property type="entry name" value="TYR_RECOMBINASE"/>
    <property type="match status" value="1"/>
</dbReference>
<dbReference type="GO" id="GO:0006310">
    <property type="term" value="P:DNA recombination"/>
    <property type="evidence" value="ECO:0007669"/>
    <property type="project" value="UniProtKB-KW"/>
</dbReference>
<dbReference type="InterPro" id="IPR050090">
    <property type="entry name" value="Tyrosine_recombinase_XerCD"/>
</dbReference>
<accession>A0A1H1KIP3</accession>
<feature type="domain" description="Tyr recombinase" evidence="5">
    <location>
        <begin position="100"/>
        <end position="299"/>
    </location>
</feature>
<evidence type="ECO:0000256" key="4">
    <source>
        <dbReference type="ARBA" id="ARBA00023172"/>
    </source>
</evidence>
<evidence type="ECO:0000256" key="3">
    <source>
        <dbReference type="ARBA" id="ARBA00023125"/>
    </source>
</evidence>
<dbReference type="InterPro" id="IPR011010">
    <property type="entry name" value="DNA_brk_join_enz"/>
</dbReference>
<keyword evidence="2" id="KW-0229">DNA integration</keyword>
<dbReference type="STRING" id="157910.SAMN05445850_7873"/>
<dbReference type="SUPFAM" id="SSF56349">
    <property type="entry name" value="DNA breaking-rejoining enzymes"/>
    <property type="match status" value="1"/>
</dbReference>
<evidence type="ECO:0000313" key="6">
    <source>
        <dbReference type="EMBL" id="SDR61639.1"/>
    </source>
</evidence>
<dbReference type="GO" id="GO:0015074">
    <property type="term" value="P:DNA integration"/>
    <property type="evidence" value="ECO:0007669"/>
    <property type="project" value="UniProtKB-KW"/>
</dbReference>
<dbReference type="InterPro" id="IPR013762">
    <property type="entry name" value="Integrase-like_cat_sf"/>
</dbReference>
<reference evidence="7" key="1">
    <citation type="submission" date="2016-10" db="EMBL/GenBank/DDBJ databases">
        <authorList>
            <person name="Varghese N."/>
            <person name="Submissions S."/>
        </authorList>
    </citation>
    <scope>NUCLEOTIDE SEQUENCE [LARGE SCALE GENOMIC DNA]</scope>
    <source>
        <strain evidence="7">DUS833</strain>
    </source>
</reference>
<dbReference type="CDD" id="cd00797">
    <property type="entry name" value="INT_RitB_C_like"/>
    <property type="match status" value="1"/>
</dbReference>
<sequence length="309" mass="35751">MSTLRKSMEEYLTMRRRLGFKLHEAGQRLEDFVRFMERRRASHISASLALKWAQKSPSVQPVIWAQRLGVVRGFALYLSAFDPHTEIPSAELLPHRYHRRAPYLYTEEKSQKILAAALALPPASGIRRWTYFTLIGLLSVTGLRPGEAVNLELEDIDLKECILTVRGSKFGKSRYVPIHSSTRDALANYLRRRERCLVGRPETHLFITSQGKPLSGDMISHTFTALTRKIGLRDSTMHAPRLIDYRHLFAVTTLARLDRSGKDPERWLPVLSTFLGHQWASATYWYVEQHPELMRQAMKRLELRWKDVS</sequence>
<comment type="similarity">
    <text evidence="1">Belongs to the 'phage' integrase family.</text>
</comment>
<proteinExistence type="inferred from homology"/>
<gene>
    <name evidence="6" type="ORF">SAMN05445850_7873</name>
</gene>
<dbReference type="AlphaFoldDB" id="A0A1H1KIP3"/>
<evidence type="ECO:0000259" key="5">
    <source>
        <dbReference type="PROSITE" id="PS51898"/>
    </source>
</evidence>